<dbReference type="InterPro" id="IPR050469">
    <property type="entry name" value="Diguanylate_Cyclase"/>
</dbReference>
<dbReference type="InterPro" id="IPR029787">
    <property type="entry name" value="Nucleotide_cyclase"/>
</dbReference>
<feature type="transmembrane region" description="Helical" evidence="4">
    <location>
        <begin position="370"/>
        <end position="388"/>
    </location>
</feature>
<dbReference type="GO" id="GO:0005886">
    <property type="term" value="C:plasma membrane"/>
    <property type="evidence" value="ECO:0007669"/>
    <property type="project" value="TreeGrafter"/>
</dbReference>
<organism evidence="7 8">
    <name type="scientific">Pseudoteredinibacter isoporae</name>
    <dbReference type="NCBI Taxonomy" id="570281"/>
    <lineage>
        <taxon>Bacteria</taxon>
        <taxon>Pseudomonadati</taxon>
        <taxon>Pseudomonadota</taxon>
        <taxon>Gammaproteobacteria</taxon>
        <taxon>Cellvibrionales</taxon>
        <taxon>Cellvibrionaceae</taxon>
        <taxon>Pseudoteredinibacter</taxon>
    </lineage>
</organism>
<feature type="domain" description="GGDEF" evidence="6">
    <location>
        <begin position="518"/>
        <end position="649"/>
    </location>
</feature>
<dbReference type="Proteomes" id="UP000528457">
    <property type="component" value="Unassembled WGS sequence"/>
</dbReference>
<dbReference type="InParanoid" id="A0A7X0MXC2"/>
<evidence type="ECO:0000256" key="3">
    <source>
        <dbReference type="ARBA" id="ARBA00034247"/>
    </source>
</evidence>
<dbReference type="Pfam" id="PF00990">
    <property type="entry name" value="GGDEF"/>
    <property type="match status" value="1"/>
</dbReference>
<dbReference type="InterPro" id="IPR000160">
    <property type="entry name" value="GGDEF_dom"/>
</dbReference>
<feature type="signal peptide" evidence="5">
    <location>
        <begin position="1"/>
        <end position="25"/>
    </location>
</feature>
<gene>
    <name evidence="7" type="ORF">HNR48_003890</name>
</gene>
<keyword evidence="4" id="KW-0472">Membrane</keyword>
<dbReference type="SUPFAM" id="SSF55073">
    <property type="entry name" value="Nucleotide cyclase"/>
    <property type="match status" value="1"/>
</dbReference>
<feature type="transmembrane region" description="Helical" evidence="4">
    <location>
        <begin position="238"/>
        <end position="256"/>
    </location>
</feature>
<keyword evidence="4" id="KW-1133">Transmembrane helix</keyword>
<dbReference type="InterPro" id="IPR043128">
    <property type="entry name" value="Rev_trsase/Diguanyl_cyclase"/>
</dbReference>
<evidence type="ECO:0000259" key="6">
    <source>
        <dbReference type="PROSITE" id="PS50887"/>
    </source>
</evidence>
<dbReference type="EMBL" id="JACHHT010000004">
    <property type="protein sequence ID" value="MBB6523576.1"/>
    <property type="molecule type" value="Genomic_DNA"/>
</dbReference>
<dbReference type="CDD" id="cd01949">
    <property type="entry name" value="GGDEF"/>
    <property type="match status" value="1"/>
</dbReference>
<feature type="transmembrane region" description="Helical" evidence="4">
    <location>
        <begin position="421"/>
        <end position="443"/>
    </location>
</feature>
<protein>
    <recommendedName>
        <fullName evidence="2">diguanylate cyclase</fullName>
        <ecNumber evidence="2">2.7.7.65</ecNumber>
    </recommendedName>
</protein>
<evidence type="ECO:0000256" key="5">
    <source>
        <dbReference type="SAM" id="SignalP"/>
    </source>
</evidence>
<feature type="transmembrane region" description="Helical" evidence="4">
    <location>
        <begin position="395"/>
        <end position="415"/>
    </location>
</feature>
<dbReference type="GO" id="GO:0043709">
    <property type="term" value="P:cell adhesion involved in single-species biofilm formation"/>
    <property type="evidence" value="ECO:0007669"/>
    <property type="project" value="TreeGrafter"/>
</dbReference>
<comment type="caution">
    <text evidence="7">The sequence shown here is derived from an EMBL/GenBank/DDBJ whole genome shotgun (WGS) entry which is preliminary data.</text>
</comment>
<evidence type="ECO:0000313" key="7">
    <source>
        <dbReference type="EMBL" id="MBB6523576.1"/>
    </source>
</evidence>
<sequence>MKNKKPPLNLIALLFCVFFAQLAVANCDHFLSNQRALESKAPQSSEPTPYQPAVIAPSCNNDQLRGRWRGIAGMLIPPNQIEQAAEAYRDKLSWYELPGYWSLESLGISNDDPQAYITLWTEVALLGDLASGERLALWPGRFQSALRMYVDNGRGEIVKTYDNLSVFVPESKQIIEQLPTERVKGRLLDGAYTQLPKLYPGARVIVQLYNEDYRTGGASQPPLLGNADQLYRSMMQRWSWHILFLGACLLVAIYSASQALFSKRRRPLYIFSVIMSLGAGIRLLVTGSLLAYFIPGLTVVSHFYFTWISFLGLLAIFIYGQPYVLPDLFEHRVKLKKLIYLLAILPLLILACIPFLGLHEFLLLGHGLRLLYIAVAMAYVVFLLYQAFRFPFKQWLTFVGIVMILISGTSDALYYRRNTDPYIELFAIAVFMFIAVQVMYVSWGYMRLLIRERGLSLRLQELNENLEQQVKSRTQDLQEANQRLALAATTDALTGLPNRRAFDEQVEQELQRAQRYGSEFCLAIVDADWFKSVNDRFGHDFGDLVLQQMGVFFIQRLRSTDFVARIGGEEFAVLLPASSIDAAEHLMNELCQSFKTIHFSEQADYQVSVSIGLAQWRFDESFTELYQRADRALYRAKQAGRGRVCLGEASDERDETEPV</sequence>
<dbReference type="EC" id="2.7.7.65" evidence="2"/>
<evidence type="ECO:0000256" key="4">
    <source>
        <dbReference type="SAM" id="Phobius"/>
    </source>
</evidence>
<keyword evidence="4" id="KW-0812">Transmembrane</keyword>
<evidence type="ECO:0000256" key="1">
    <source>
        <dbReference type="ARBA" id="ARBA00001946"/>
    </source>
</evidence>
<keyword evidence="8" id="KW-1185">Reference proteome</keyword>
<dbReference type="GO" id="GO:0052621">
    <property type="term" value="F:diguanylate cyclase activity"/>
    <property type="evidence" value="ECO:0007669"/>
    <property type="project" value="UniProtKB-EC"/>
</dbReference>
<dbReference type="PROSITE" id="PS50887">
    <property type="entry name" value="GGDEF"/>
    <property type="match status" value="1"/>
</dbReference>
<accession>A0A7X0MXC2</accession>
<dbReference type="SMART" id="SM00267">
    <property type="entry name" value="GGDEF"/>
    <property type="match status" value="1"/>
</dbReference>
<dbReference type="AlphaFoldDB" id="A0A7X0MXC2"/>
<proteinExistence type="predicted"/>
<feature type="transmembrane region" description="Helical" evidence="4">
    <location>
        <begin position="268"/>
        <end position="292"/>
    </location>
</feature>
<keyword evidence="5" id="KW-0732">Signal</keyword>
<evidence type="ECO:0000313" key="8">
    <source>
        <dbReference type="Proteomes" id="UP000528457"/>
    </source>
</evidence>
<feature type="transmembrane region" description="Helical" evidence="4">
    <location>
        <begin position="304"/>
        <end position="326"/>
    </location>
</feature>
<dbReference type="NCBIfam" id="TIGR00254">
    <property type="entry name" value="GGDEF"/>
    <property type="match status" value="1"/>
</dbReference>
<comment type="catalytic activity">
    <reaction evidence="3">
        <text>2 GTP = 3',3'-c-di-GMP + 2 diphosphate</text>
        <dbReference type="Rhea" id="RHEA:24898"/>
        <dbReference type="ChEBI" id="CHEBI:33019"/>
        <dbReference type="ChEBI" id="CHEBI:37565"/>
        <dbReference type="ChEBI" id="CHEBI:58805"/>
        <dbReference type="EC" id="2.7.7.65"/>
    </reaction>
</comment>
<comment type="cofactor">
    <cofactor evidence="1">
        <name>Mg(2+)</name>
        <dbReference type="ChEBI" id="CHEBI:18420"/>
    </cofactor>
</comment>
<dbReference type="Gene3D" id="3.30.70.270">
    <property type="match status" value="1"/>
</dbReference>
<dbReference type="PANTHER" id="PTHR45138">
    <property type="entry name" value="REGULATORY COMPONENTS OF SENSORY TRANSDUCTION SYSTEM"/>
    <property type="match status" value="1"/>
</dbReference>
<name>A0A7X0MXC2_9GAMM</name>
<feature type="transmembrane region" description="Helical" evidence="4">
    <location>
        <begin position="338"/>
        <end position="358"/>
    </location>
</feature>
<dbReference type="PANTHER" id="PTHR45138:SF9">
    <property type="entry name" value="DIGUANYLATE CYCLASE DGCM-RELATED"/>
    <property type="match status" value="1"/>
</dbReference>
<dbReference type="FunFam" id="3.30.70.270:FF:000001">
    <property type="entry name" value="Diguanylate cyclase domain protein"/>
    <property type="match status" value="1"/>
</dbReference>
<feature type="chain" id="PRO_5030614292" description="diguanylate cyclase" evidence="5">
    <location>
        <begin position="26"/>
        <end position="659"/>
    </location>
</feature>
<evidence type="ECO:0000256" key="2">
    <source>
        <dbReference type="ARBA" id="ARBA00012528"/>
    </source>
</evidence>
<reference evidence="7 8" key="1">
    <citation type="submission" date="2020-08" db="EMBL/GenBank/DDBJ databases">
        <title>Genomic Encyclopedia of Type Strains, Phase IV (KMG-IV): sequencing the most valuable type-strain genomes for metagenomic binning, comparative biology and taxonomic classification.</title>
        <authorList>
            <person name="Goeker M."/>
        </authorList>
    </citation>
    <scope>NUCLEOTIDE SEQUENCE [LARGE SCALE GENOMIC DNA]</scope>
    <source>
        <strain evidence="7 8">DSM 22368</strain>
    </source>
</reference>
<dbReference type="RefSeq" id="WP_166843410.1">
    <property type="nucleotide sequence ID" value="NZ_JAAONY010000004.1"/>
</dbReference>
<dbReference type="GO" id="GO:1902201">
    <property type="term" value="P:negative regulation of bacterial-type flagellum-dependent cell motility"/>
    <property type="evidence" value="ECO:0007669"/>
    <property type="project" value="TreeGrafter"/>
</dbReference>